<keyword evidence="1" id="KW-1133">Transmembrane helix</keyword>
<evidence type="ECO:0000313" key="3">
    <source>
        <dbReference type="Proteomes" id="UP000275348"/>
    </source>
</evidence>
<keyword evidence="1" id="KW-0812">Transmembrane</keyword>
<evidence type="ECO:0000256" key="1">
    <source>
        <dbReference type="SAM" id="Phobius"/>
    </source>
</evidence>
<feature type="transmembrane region" description="Helical" evidence="1">
    <location>
        <begin position="6"/>
        <end position="26"/>
    </location>
</feature>
<proteinExistence type="predicted"/>
<sequence length="184" mass="21772">MGIGIFYLLIILVILTTCCLIWLFISIKKKSKIGIIIPILFFLFVGFLFSLNYIDENTISNEDVKNDLQVINLNLKDTFKILENDVSGMPERYQKTKIEISNTDKQNLISVIINSKNFENLKSNEDIRINSEKKNRYLSHDILNYKYPDFYSREFYTEINNIPTRFFLKLDIKSNELEYQKIED</sequence>
<evidence type="ECO:0000313" key="2">
    <source>
        <dbReference type="EMBL" id="RLZ06396.1"/>
    </source>
</evidence>
<protein>
    <submittedName>
        <fullName evidence="2">Uncharacterized protein</fullName>
    </submittedName>
</protein>
<dbReference type="AlphaFoldDB" id="A0A3L9M2Y6"/>
<keyword evidence="3" id="KW-1185">Reference proteome</keyword>
<gene>
    <name evidence="2" type="ORF">EAH69_13685</name>
</gene>
<dbReference type="EMBL" id="RDOJ01000032">
    <property type="protein sequence ID" value="RLZ06396.1"/>
    <property type="molecule type" value="Genomic_DNA"/>
</dbReference>
<dbReference type="RefSeq" id="WP_121935780.1">
    <property type="nucleotide sequence ID" value="NZ_RDOJ01000032.1"/>
</dbReference>
<accession>A0A3L9M2Y6</accession>
<keyword evidence="1" id="KW-0472">Membrane</keyword>
<name>A0A3L9M2Y6_9FLAO</name>
<organism evidence="2 3">
    <name type="scientific">Faecalibacter macacae</name>
    <dbReference type="NCBI Taxonomy" id="1859289"/>
    <lineage>
        <taxon>Bacteria</taxon>
        <taxon>Pseudomonadati</taxon>
        <taxon>Bacteroidota</taxon>
        <taxon>Flavobacteriia</taxon>
        <taxon>Flavobacteriales</taxon>
        <taxon>Weeksellaceae</taxon>
        <taxon>Faecalibacter</taxon>
    </lineage>
</organism>
<comment type="caution">
    <text evidence="2">The sequence shown here is derived from an EMBL/GenBank/DDBJ whole genome shotgun (WGS) entry which is preliminary data.</text>
</comment>
<reference evidence="2 3" key="1">
    <citation type="submission" date="2018-10" db="EMBL/GenBank/DDBJ databases">
        <authorList>
            <person name="Chen X."/>
        </authorList>
    </citation>
    <scope>NUCLEOTIDE SEQUENCE [LARGE SCALE GENOMIC DNA]</scope>
    <source>
        <strain evidence="2 3">YIM 102668</strain>
    </source>
</reference>
<feature type="transmembrane region" description="Helical" evidence="1">
    <location>
        <begin position="33"/>
        <end position="54"/>
    </location>
</feature>
<dbReference type="Proteomes" id="UP000275348">
    <property type="component" value="Unassembled WGS sequence"/>
</dbReference>